<keyword evidence="3" id="KW-1185">Reference proteome</keyword>
<evidence type="ECO:0000313" key="2">
    <source>
        <dbReference type="EMBL" id="ANS63135.1"/>
    </source>
</evidence>
<sequence length="251" mass="25641">MSKAYRSMLLPGTWSAEVMANRVKGHSVDARTACHRVQPRLPLGLNRGQAECVVVPPQLIAAAPTGVDPVHTATIPLNGLTAAQSVELLGIQAGQSVLITGAEGAVGGYAVQLAKRRGAVVIASDLSPDGEFATKAAGGDVYVSASQPLVEAVRRVRPEGGDAFLDTARLGQALVGAVVDGGRFVATRIDALPQAERGIQVLLTQVGPDAAMLTTLSDLAATGDLAGPRVGSRGASSSPSGRGGRGRSRQR</sequence>
<gene>
    <name evidence="2" type="ORF">SLINC_0911</name>
</gene>
<reference evidence="2 3" key="1">
    <citation type="submission" date="2016-07" db="EMBL/GenBank/DDBJ databases">
        <title>Enhancement of antibiotic productionsby engineered nitrateutilization in actinobacteria.</title>
        <authorList>
            <person name="Meng S.C."/>
        </authorList>
    </citation>
    <scope>NUCLEOTIDE SEQUENCE [LARGE SCALE GENOMIC DNA]</scope>
    <source>
        <strain evidence="2 3">NRRL 2936</strain>
    </source>
</reference>
<dbReference type="EMBL" id="CP016438">
    <property type="protein sequence ID" value="ANS63135.1"/>
    <property type="molecule type" value="Genomic_DNA"/>
</dbReference>
<feature type="region of interest" description="Disordered" evidence="1">
    <location>
        <begin position="224"/>
        <end position="251"/>
    </location>
</feature>
<dbReference type="SUPFAM" id="SSF50129">
    <property type="entry name" value="GroES-like"/>
    <property type="match status" value="1"/>
</dbReference>
<name>A0A1B1M396_STRLN</name>
<dbReference type="Gene3D" id="3.90.180.10">
    <property type="entry name" value="Medium-chain alcohol dehydrogenases, catalytic domain"/>
    <property type="match status" value="1"/>
</dbReference>
<dbReference type="InterPro" id="IPR036291">
    <property type="entry name" value="NAD(P)-bd_dom_sf"/>
</dbReference>
<proteinExistence type="predicted"/>
<organism evidence="2 3">
    <name type="scientific">Streptomyces lincolnensis</name>
    <dbReference type="NCBI Taxonomy" id="1915"/>
    <lineage>
        <taxon>Bacteria</taxon>
        <taxon>Bacillati</taxon>
        <taxon>Actinomycetota</taxon>
        <taxon>Actinomycetes</taxon>
        <taxon>Kitasatosporales</taxon>
        <taxon>Streptomycetaceae</taxon>
        <taxon>Streptomyces</taxon>
    </lineage>
</organism>
<dbReference type="STRING" id="1915.SLINC_0911"/>
<feature type="compositionally biased region" description="Low complexity" evidence="1">
    <location>
        <begin position="226"/>
        <end position="240"/>
    </location>
</feature>
<evidence type="ECO:0000313" key="3">
    <source>
        <dbReference type="Proteomes" id="UP000092598"/>
    </source>
</evidence>
<dbReference type="AlphaFoldDB" id="A0A1B1M396"/>
<accession>A0A1B1M396</accession>
<protein>
    <submittedName>
        <fullName evidence="2">Putative zinc-binding oxidoreductase</fullName>
    </submittedName>
</protein>
<dbReference type="InterPro" id="IPR052585">
    <property type="entry name" value="Lipid_raft_assoc_Zn_ADH"/>
</dbReference>
<dbReference type="PANTHER" id="PTHR43482">
    <property type="entry name" value="PROTEIN AST1-RELATED"/>
    <property type="match status" value="1"/>
</dbReference>
<dbReference type="Gene3D" id="3.40.50.720">
    <property type="entry name" value="NAD(P)-binding Rossmann-like Domain"/>
    <property type="match status" value="1"/>
</dbReference>
<dbReference type="KEGG" id="sls:SLINC_0911"/>
<dbReference type="PATRIC" id="fig|1915.4.peg.1074"/>
<dbReference type="Proteomes" id="UP000092598">
    <property type="component" value="Chromosome"/>
</dbReference>
<dbReference type="PANTHER" id="PTHR43482:SF1">
    <property type="entry name" value="PROTEIN AST1-RELATED"/>
    <property type="match status" value="1"/>
</dbReference>
<dbReference type="SUPFAM" id="SSF51735">
    <property type="entry name" value="NAD(P)-binding Rossmann-fold domains"/>
    <property type="match status" value="1"/>
</dbReference>
<dbReference type="InterPro" id="IPR011032">
    <property type="entry name" value="GroES-like_sf"/>
</dbReference>
<evidence type="ECO:0000256" key="1">
    <source>
        <dbReference type="SAM" id="MobiDB-lite"/>
    </source>
</evidence>